<protein>
    <recommendedName>
        <fullName evidence="7">B9 domain-containing protein 2</fullName>
    </recommendedName>
</protein>
<feature type="domain" description="RRM" evidence="10">
    <location>
        <begin position="127"/>
        <end position="221"/>
    </location>
</feature>
<dbReference type="GO" id="GO:0060271">
    <property type="term" value="P:cilium assembly"/>
    <property type="evidence" value="ECO:0007669"/>
    <property type="project" value="TreeGrafter"/>
</dbReference>
<dbReference type="SUPFAM" id="SSF54928">
    <property type="entry name" value="RNA-binding domain, RBD"/>
    <property type="match status" value="2"/>
</dbReference>
<dbReference type="STRING" id="400727.A0A2T7NZZ4"/>
<feature type="region of interest" description="Disordered" evidence="9">
    <location>
        <begin position="298"/>
        <end position="333"/>
    </location>
</feature>
<comment type="caution">
    <text evidence="11">The sequence shown here is derived from an EMBL/GenBank/DDBJ whole genome shotgun (WGS) entry which is preliminary data.</text>
</comment>
<accession>A0A2T7NZZ4</accession>
<evidence type="ECO:0000256" key="8">
    <source>
        <dbReference type="PROSITE-ProRule" id="PRU00176"/>
    </source>
</evidence>
<dbReference type="InterPro" id="IPR034221">
    <property type="entry name" value="RBM34_RRM2"/>
</dbReference>
<evidence type="ECO:0000256" key="1">
    <source>
        <dbReference type="ARBA" id="ARBA00004120"/>
    </source>
</evidence>
<dbReference type="Proteomes" id="UP000245119">
    <property type="component" value="Linkage Group LG8"/>
</dbReference>
<organism evidence="11 12">
    <name type="scientific">Pomacea canaliculata</name>
    <name type="common">Golden apple snail</name>
    <dbReference type="NCBI Taxonomy" id="400727"/>
    <lineage>
        <taxon>Eukaryota</taxon>
        <taxon>Metazoa</taxon>
        <taxon>Spiralia</taxon>
        <taxon>Lophotrochozoa</taxon>
        <taxon>Mollusca</taxon>
        <taxon>Gastropoda</taxon>
        <taxon>Caenogastropoda</taxon>
        <taxon>Architaenioglossa</taxon>
        <taxon>Ampullarioidea</taxon>
        <taxon>Ampullariidae</taxon>
        <taxon>Pomacea</taxon>
    </lineage>
</organism>
<dbReference type="GO" id="GO:0036038">
    <property type="term" value="C:MKS complex"/>
    <property type="evidence" value="ECO:0007669"/>
    <property type="project" value="TreeGrafter"/>
</dbReference>
<keyword evidence="2" id="KW-0963">Cytoplasm</keyword>
<sequence>MEDTEYTPGLVAQILGNKEKKKSSEKSDKRLTSLFAATKLATPLYASPPVLKNQVEKISSAASGSKIPGFNPPPGIVHESLRKADKADRTQKKRAKSSIAEDDSDEEERRELKRPRRDRLKKVTEKRTIFVGNVPLSFDKKKLAKLFREFGEIESIRFRCAPVADLTLPKRVSVIKKEFHEQRHNIAAYICFTQEAAAKTALNLNGHLVDGLHLRVDLACKEKHDNARSVFVGNLPFTIEEESVRSHFTDCGEIDNVRIIRDRKTNLGKGFCYVLFKPSCHPSKALDDDDDDNNVVSNHEFGEDDKINALTPTGKGKETKREHRKSWGPSNATAALRGTKTSFFKTLAKRNKSKKKKVDEVTRVLGPASQPAVPHVKRGVNRKGKLKGNKNERVSRKGKSKDSKKGAKFSSGRRRLLKDVDVIIINKSVQSIQFFVFHFIMAEVHVIGQILGASGFPDHSLFCKWGINTSGAWKVLAGLREGQTQVDNPQNHEAAYWAHPIDIHFATRGIQGWPRIHFQVWHQDQFGRNELYGYGFCHIPTSPGMHEIECPTWRPTGSFMDTVSQFFLGGSPQLKNPDLIYSGADRYRLHTIAMGKVHLRIGIILRNFDKFGIEC</sequence>
<keyword evidence="3" id="KW-0970">Cilium biogenesis/degradation</keyword>
<dbReference type="PROSITE" id="PS50102">
    <property type="entry name" value="RRM"/>
    <property type="match status" value="2"/>
</dbReference>
<dbReference type="CDD" id="cd12394">
    <property type="entry name" value="RRM1_RBM34"/>
    <property type="match status" value="1"/>
</dbReference>
<dbReference type="GO" id="GO:0003723">
    <property type="term" value="F:RNA binding"/>
    <property type="evidence" value="ECO:0007669"/>
    <property type="project" value="UniProtKB-UniRule"/>
</dbReference>
<comment type="similarity">
    <text evidence="6">Belongs to the B9D family.</text>
</comment>
<dbReference type="InterPro" id="IPR012677">
    <property type="entry name" value="Nucleotide-bd_a/b_plait_sf"/>
</dbReference>
<evidence type="ECO:0000256" key="4">
    <source>
        <dbReference type="ARBA" id="ARBA00023212"/>
    </source>
</evidence>
<reference evidence="11 12" key="1">
    <citation type="submission" date="2018-04" db="EMBL/GenBank/DDBJ databases">
        <title>The genome of golden apple snail Pomacea canaliculata provides insight into stress tolerance and invasive adaptation.</title>
        <authorList>
            <person name="Liu C."/>
            <person name="Liu B."/>
            <person name="Ren Y."/>
            <person name="Zhang Y."/>
            <person name="Wang H."/>
            <person name="Li S."/>
            <person name="Jiang F."/>
            <person name="Yin L."/>
            <person name="Zhang G."/>
            <person name="Qian W."/>
            <person name="Fan W."/>
        </authorList>
    </citation>
    <scope>NUCLEOTIDE SEQUENCE [LARGE SCALE GENOMIC DNA]</scope>
    <source>
        <strain evidence="11">SZHN2017</strain>
        <tissue evidence="11">Muscle</tissue>
    </source>
</reference>
<dbReference type="EMBL" id="PZQS01000008">
    <property type="protein sequence ID" value="PVD26731.1"/>
    <property type="molecule type" value="Genomic_DNA"/>
</dbReference>
<feature type="region of interest" description="Disordered" evidence="9">
    <location>
        <begin position="366"/>
        <end position="410"/>
    </location>
</feature>
<keyword evidence="4" id="KW-0206">Cytoskeleton</keyword>
<evidence type="ECO:0000313" key="12">
    <source>
        <dbReference type="Proteomes" id="UP000245119"/>
    </source>
</evidence>
<dbReference type="InterPro" id="IPR000504">
    <property type="entry name" value="RRM_dom"/>
</dbReference>
<evidence type="ECO:0000256" key="7">
    <source>
        <dbReference type="ARBA" id="ARBA00039272"/>
    </source>
</evidence>
<dbReference type="PANTHER" id="PTHR12968:SF2">
    <property type="entry name" value="B9 DOMAIN-CONTAINING PROTEIN 2"/>
    <property type="match status" value="1"/>
</dbReference>
<name>A0A2T7NZZ4_POMCA</name>
<dbReference type="InterPro" id="IPR010796">
    <property type="entry name" value="C2_B9-type_dom"/>
</dbReference>
<comment type="subcellular location">
    <subcellularLocation>
        <location evidence="1">Cytoplasm</location>
        <location evidence="1">Cytoskeleton</location>
        <location evidence="1">Cilium basal body</location>
    </subcellularLocation>
</comment>
<evidence type="ECO:0000256" key="9">
    <source>
        <dbReference type="SAM" id="MobiDB-lite"/>
    </source>
</evidence>
<dbReference type="PANTHER" id="PTHR12968">
    <property type="entry name" value="B9 DOMAIN-CONTAINING"/>
    <property type="match status" value="1"/>
</dbReference>
<evidence type="ECO:0000256" key="6">
    <source>
        <dbReference type="ARBA" id="ARBA00038411"/>
    </source>
</evidence>
<dbReference type="SMART" id="SM00360">
    <property type="entry name" value="RRM"/>
    <property type="match status" value="2"/>
</dbReference>
<evidence type="ECO:0000256" key="5">
    <source>
        <dbReference type="ARBA" id="ARBA00023273"/>
    </source>
</evidence>
<keyword evidence="8" id="KW-0694">RNA-binding</keyword>
<gene>
    <name evidence="11" type="ORF">C0Q70_14409</name>
</gene>
<evidence type="ECO:0000256" key="3">
    <source>
        <dbReference type="ARBA" id="ARBA00022794"/>
    </source>
</evidence>
<feature type="compositionally biased region" description="Basic residues" evidence="9">
    <location>
        <begin position="375"/>
        <end position="388"/>
    </location>
</feature>
<dbReference type="Pfam" id="PF00076">
    <property type="entry name" value="RRM_1"/>
    <property type="match status" value="2"/>
</dbReference>
<feature type="compositionally biased region" description="Basic and acidic residues" evidence="9">
    <location>
        <begin position="79"/>
        <end position="90"/>
    </location>
</feature>
<evidence type="ECO:0000313" key="11">
    <source>
        <dbReference type="EMBL" id="PVD26731.1"/>
    </source>
</evidence>
<feature type="compositionally biased region" description="Basic and acidic residues" evidence="9">
    <location>
        <begin position="389"/>
        <end position="405"/>
    </location>
</feature>
<dbReference type="Pfam" id="PF07162">
    <property type="entry name" value="B9-C2"/>
    <property type="match status" value="1"/>
</dbReference>
<feature type="domain" description="RRM" evidence="10">
    <location>
        <begin position="228"/>
        <end position="326"/>
    </location>
</feature>
<dbReference type="OrthoDB" id="184109at2759"/>
<keyword evidence="12" id="KW-1185">Reference proteome</keyword>
<proteinExistence type="inferred from homology"/>
<dbReference type="AlphaFoldDB" id="A0A2T7NZZ4"/>
<evidence type="ECO:0000256" key="2">
    <source>
        <dbReference type="ARBA" id="ARBA00022490"/>
    </source>
</evidence>
<keyword evidence="5" id="KW-0966">Cell projection</keyword>
<dbReference type="Gene3D" id="3.30.70.330">
    <property type="match status" value="2"/>
</dbReference>
<dbReference type="InterPro" id="IPR035979">
    <property type="entry name" value="RBD_domain_sf"/>
</dbReference>
<dbReference type="CDD" id="cd12395">
    <property type="entry name" value="RRM2_RBM34"/>
    <property type="match status" value="1"/>
</dbReference>
<feature type="region of interest" description="Disordered" evidence="9">
    <location>
        <begin position="61"/>
        <end position="119"/>
    </location>
</feature>
<dbReference type="PROSITE" id="PS51381">
    <property type="entry name" value="C2_B9"/>
    <property type="match status" value="1"/>
</dbReference>
<evidence type="ECO:0000259" key="10">
    <source>
        <dbReference type="PROSITE" id="PS50102"/>
    </source>
</evidence>